<dbReference type="Proteomes" id="UP000823399">
    <property type="component" value="Unassembled WGS sequence"/>
</dbReference>
<name>A0A9P7F8K4_9AGAM</name>
<dbReference type="OrthoDB" id="2689785at2759"/>
<comment type="caution">
    <text evidence="2">The sequence shown here is derived from an EMBL/GenBank/DDBJ whole genome shotgun (WGS) entry which is preliminary data.</text>
</comment>
<protein>
    <submittedName>
        <fullName evidence="2">Uncharacterized protein</fullName>
    </submittedName>
</protein>
<sequence length="246" mass="27463">MKSAWHTLSSRTKPSACALRGNLQAYEMQELQWGINALLMTYERELQRSSDNDVYMGSAVDLDLPISAGNRTNGTYGCTDVLMAYDEVGPLAIVLVPFHSSYQMPKKINLIRGLHKGMNKYIERHCKRMHPVTERLWERMYIVLQTAMLGIDVDDIVLPEACYNGELTTEVENQNVTQIIHSTPINDYLISPAIARQIFDQVENLIPKVKRGLQSLGAALSTKPSAPMGGRLTGYPATMPGEFAES</sequence>
<feature type="region of interest" description="Disordered" evidence="1">
    <location>
        <begin position="227"/>
        <end position="246"/>
    </location>
</feature>
<dbReference type="RefSeq" id="XP_041293107.1">
    <property type="nucleotide sequence ID" value="XM_041433662.1"/>
</dbReference>
<dbReference type="AlphaFoldDB" id="A0A9P7F8K4"/>
<organism evidence="2 3">
    <name type="scientific">Suillus discolor</name>
    <dbReference type="NCBI Taxonomy" id="1912936"/>
    <lineage>
        <taxon>Eukaryota</taxon>
        <taxon>Fungi</taxon>
        <taxon>Dikarya</taxon>
        <taxon>Basidiomycota</taxon>
        <taxon>Agaricomycotina</taxon>
        <taxon>Agaricomycetes</taxon>
        <taxon>Agaricomycetidae</taxon>
        <taxon>Boletales</taxon>
        <taxon>Suillineae</taxon>
        <taxon>Suillaceae</taxon>
        <taxon>Suillus</taxon>
    </lineage>
</organism>
<dbReference type="GeneID" id="64695921"/>
<evidence type="ECO:0000256" key="1">
    <source>
        <dbReference type="SAM" id="MobiDB-lite"/>
    </source>
</evidence>
<evidence type="ECO:0000313" key="2">
    <source>
        <dbReference type="EMBL" id="KAG2108737.1"/>
    </source>
</evidence>
<proteinExistence type="predicted"/>
<dbReference type="EMBL" id="JABBWM010000026">
    <property type="protein sequence ID" value="KAG2108737.1"/>
    <property type="molecule type" value="Genomic_DNA"/>
</dbReference>
<accession>A0A9P7F8K4</accession>
<gene>
    <name evidence="2" type="ORF">F5147DRAFT_652725</name>
</gene>
<reference evidence="2" key="1">
    <citation type="journal article" date="2020" name="New Phytol.">
        <title>Comparative genomics reveals dynamic genome evolution in host specialist ectomycorrhizal fungi.</title>
        <authorList>
            <person name="Lofgren L.A."/>
            <person name="Nguyen N.H."/>
            <person name="Vilgalys R."/>
            <person name="Ruytinx J."/>
            <person name="Liao H.L."/>
            <person name="Branco S."/>
            <person name="Kuo A."/>
            <person name="LaButti K."/>
            <person name="Lipzen A."/>
            <person name="Andreopoulos W."/>
            <person name="Pangilinan J."/>
            <person name="Riley R."/>
            <person name="Hundley H."/>
            <person name="Na H."/>
            <person name="Barry K."/>
            <person name="Grigoriev I.V."/>
            <person name="Stajich J.E."/>
            <person name="Kennedy P.G."/>
        </authorList>
    </citation>
    <scope>NUCLEOTIDE SEQUENCE</scope>
    <source>
        <strain evidence="2">FC423</strain>
    </source>
</reference>
<evidence type="ECO:0000313" key="3">
    <source>
        <dbReference type="Proteomes" id="UP000823399"/>
    </source>
</evidence>
<keyword evidence="3" id="KW-1185">Reference proteome</keyword>